<dbReference type="PANTHER" id="PTHR12708">
    <property type="entry name" value="DNA POLYMERASE EPSILON SUBUNIT B"/>
    <property type="match status" value="1"/>
</dbReference>
<evidence type="ECO:0000256" key="2">
    <source>
        <dbReference type="ARBA" id="ARBA00009560"/>
    </source>
</evidence>
<dbReference type="EMBL" id="HE580276">
    <property type="protein sequence ID" value="CCD26923.1"/>
    <property type="molecule type" value="Genomic_DNA"/>
</dbReference>
<evidence type="ECO:0000259" key="8">
    <source>
        <dbReference type="Pfam" id="PF04042"/>
    </source>
</evidence>
<evidence type="ECO:0000313" key="9">
    <source>
        <dbReference type="EMBL" id="CCD26923.1"/>
    </source>
</evidence>
<dbReference type="KEGG" id="ndi:NDAI_0J00310"/>
<accession>G0WGJ5</accession>
<reference evidence="9 10" key="1">
    <citation type="journal article" date="2011" name="Proc. Natl. Acad. Sci. U.S.A.">
        <title>Evolutionary erosion of yeast sex chromosomes by mating-type switching accidents.</title>
        <authorList>
            <person name="Gordon J.L."/>
            <person name="Armisen D."/>
            <person name="Proux-Wera E."/>
            <person name="Oheigeartaigh S.S."/>
            <person name="Byrne K.P."/>
            <person name="Wolfe K.H."/>
        </authorList>
    </citation>
    <scope>NUCLEOTIDE SEQUENCE [LARGE SCALE GENOMIC DNA]</scope>
    <source>
        <strain evidence="10">ATCC 10597 / BCRC 20456 / CBS 421 / NBRC 0211 / NRRL Y-12639</strain>
    </source>
</reference>
<dbReference type="GO" id="GO:0043596">
    <property type="term" value="C:nuclear replication fork"/>
    <property type="evidence" value="ECO:0007669"/>
    <property type="project" value="EnsemblFungi"/>
</dbReference>
<dbReference type="GO" id="GO:0005737">
    <property type="term" value="C:cytoplasm"/>
    <property type="evidence" value="ECO:0007669"/>
    <property type="project" value="EnsemblFungi"/>
</dbReference>
<proteinExistence type="inferred from homology"/>
<evidence type="ECO:0000256" key="4">
    <source>
        <dbReference type="ARBA" id="ARBA00022705"/>
    </source>
</evidence>
<dbReference type="STRING" id="1071378.G0WGJ5"/>
<dbReference type="OrthoDB" id="10254730at2759"/>
<protein>
    <recommendedName>
        <fullName evidence="3">DNA polymerase epsilon subunit B</fullName>
    </recommendedName>
    <alternativeName>
        <fullName evidence="7">DNA polymerase II subunit 2</fullName>
    </alternativeName>
</protein>
<dbReference type="RefSeq" id="XP_003672166.1">
    <property type="nucleotide sequence ID" value="XM_003672118.1"/>
</dbReference>
<dbReference type="Proteomes" id="UP000000689">
    <property type="component" value="Chromosome 10"/>
</dbReference>
<dbReference type="GO" id="GO:0045005">
    <property type="term" value="P:DNA-templated DNA replication maintenance of fidelity"/>
    <property type="evidence" value="ECO:0007669"/>
    <property type="project" value="EnsemblFungi"/>
</dbReference>
<keyword evidence="6" id="KW-0539">Nucleus</keyword>
<dbReference type="eggNOG" id="KOG3818">
    <property type="taxonomic scope" value="Eukaryota"/>
</dbReference>
<feature type="domain" description="DNA polymerase alpha/delta/epsilon subunit B" evidence="8">
    <location>
        <begin position="411"/>
        <end position="665"/>
    </location>
</feature>
<dbReference type="HOGENOM" id="CLU_010628_1_0_1"/>
<dbReference type="GeneID" id="11494024"/>
<dbReference type="InterPro" id="IPR016266">
    <property type="entry name" value="POLE2"/>
</dbReference>
<evidence type="ECO:0000256" key="5">
    <source>
        <dbReference type="ARBA" id="ARBA00023125"/>
    </source>
</evidence>
<dbReference type="Pfam" id="PF04042">
    <property type="entry name" value="DNA_pol_E_B"/>
    <property type="match status" value="1"/>
</dbReference>
<keyword evidence="4" id="KW-0235">DNA replication</keyword>
<comment type="similarity">
    <text evidence="2">Belongs to the DNA polymerase epsilon subunit B family.</text>
</comment>
<organism evidence="9 10">
    <name type="scientific">Naumovozyma dairenensis (strain ATCC 10597 / BCRC 20456 / CBS 421 / NBRC 0211 / NRRL Y-12639)</name>
    <name type="common">Saccharomyces dairenensis</name>
    <dbReference type="NCBI Taxonomy" id="1071378"/>
    <lineage>
        <taxon>Eukaryota</taxon>
        <taxon>Fungi</taxon>
        <taxon>Dikarya</taxon>
        <taxon>Ascomycota</taxon>
        <taxon>Saccharomycotina</taxon>
        <taxon>Saccharomycetes</taxon>
        <taxon>Saccharomycetales</taxon>
        <taxon>Saccharomycetaceae</taxon>
        <taxon>Naumovozyma</taxon>
    </lineage>
</organism>
<dbReference type="GO" id="GO:0042276">
    <property type="term" value="P:error-prone translesion synthesis"/>
    <property type="evidence" value="ECO:0007669"/>
    <property type="project" value="EnsemblFungi"/>
</dbReference>
<dbReference type="GO" id="GO:0003690">
    <property type="term" value="F:double-stranded DNA binding"/>
    <property type="evidence" value="ECO:0007669"/>
    <property type="project" value="EnsemblFungi"/>
</dbReference>
<evidence type="ECO:0000256" key="7">
    <source>
        <dbReference type="ARBA" id="ARBA00032930"/>
    </source>
</evidence>
<evidence type="ECO:0000256" key="1">
    <source>
        <dbReference type="ARBA" id="ARBA00004123"/>
    </source>
</evidence>
<name>G0WGJ5_NAUDC</name>
<evidence type="ECO:0000313" key="10">
    <source>
        <dbReference type="Proteomes" id="UP000000689"/>
    </source>
</evidence>
<dbReference type="GO" id="GO:0003887">
    <property type="term" value="F:DNA-directed DNA polymerase activity"/>
    <property type="evidence" value="ECO:0007669"/>
    <property type="project" value="EnsemblFungi"/>
</dbReference>
<gene>
    <name evidence="9" type="primary">NDAI0J00310</name>
    <name evidence="9" type="ordered locus">NDAI_0J00310</name>
</gene>
<evidence type="ECO:0000256" key="6">
    <source>
        <dbReference type="ARBA" id="ARBA00023242"/>
    </source>
</evidence>
<dbReference type="GO" id="GO:0008622">
    <property type="term" value="C:epsilon DNA polymerase complex"/>
    <property type="evidence" value="ECO:0007669"/>
    <property type="project" value="EnsemblFungi"/>
</dbReference>
<keyword evidence="5" id="KW-0238">DNA-binding</keyword>
<comment type="subcellular location">
    <subcellularLocation>
        <location evidence="1">Nucleus</location>
    </subcellularLocation>
</comment>
<dbReference type="GO" id="GO:0030337">
    <property type="term" value="F:DNA polymerase processivity factor activity"/>
    <property type="evidence" value="ECO:0007669"/>
    <property type="project" value="EnsemblFungi"/>
</dbReference>
<keyword evidence="10" id="KW-1185">Reference proteome</keyword>
<dbReference type="OMA" id="PEDGAWF"/>
<dbReference type="InterPro" id="IPR007185">
    <property type="entry name" value="DNA_pol_a/d/e_bsu"/>
</dbReference>
<dbReference type="AlphaFoldDB" id="G0WGJ5"/>
<evidence type="ECO:0000256" key="3">
    <source>
        <dbReference type="ARBA" id="ARBA00016011"/>
    </source>
</evidence>
<dbReference type="PANTHER" id="PTHR12708:SF0">
    <property type="entry name" value="DNA POLYMERASE EPSILON SUBUNIT 2"/>
    <property type="match status" value="1"/>
</dbReference>
<dbReference type="GO" id="GO:0003697">
    <property type="term" value="F:single-stranded DNA binding"/>
    <property type="evidence" value="ECO:0007669"/>
    <property type="project" value="EnsemblFungi"/>
</dbReference>
<sequence length="704" mass="80818">MTGTTTLFATGNVLPVKIQPPLLRPMAYRILSKKFGLSIKSDGLASLAEFIGLTFGSNWKKSSDTLKFLENFATIWKQQERGLFVDQIGVNEVILEMKEREKTELQELSQSHAHGKMQKSLARKHSNIIDNFVGNHNTNIDDHDIPMDIDDINDLEPSNDKKEQLNWKDYFKVINAHDQQRFIYNSMKMQFQFQPNKKKKQGINSNLLHLKLPNILSNISLFQTRYYLNKERIMRNENFQNTDSFNPLSSMIHMKNDLTTTTTTTTTNQTENISSYMSITPIKNLLGRDGKNFLILGLLKKNSKGNWSIEDPSSSIEIEISQTTPTPGVYYVPGCIVLAEGIYFSVGNKFHVISMTLPPAERREITLDAIGNLDLLGMHNISNENYIARLDSDLKIRLHFLEKELEDHRFIILGGDLFLDELTTLEALRKVFDKINDDPPTIIIFQGSFTSIPIHASMTSRNISSTTQYKNNFDLLANLLSNYENIINECTLIFIPGVNDPWGSMVSLGATGPIPQNKIPSYFINRMNRICKNIIWGSNPTRILYLSQEIVIMRDDMADRFKRNSITFPMQEEMKQQHILELQEQLNKLSVDDTISINQLINNEGQLNSKVKESRRLVKTILDQGHLSPFITNIRPVIWDLEHSLTLYPIPSTMIICDLSSPQFDLTYNGCKSINPGRFMHKRRARYVEYKPSLKKITQEEVYF</sequence>